<evidence type="ECO:0000256" key="7">
    <source>
        <dbReference type="ARBA" id="ARBA00048348"/>
    </source>
</evidence>
<evidence type="ECO:0000259" key="9">
    <source>
        <dbReference type="PROSITE" id="PS51144"/>
    </source>
</evidence>
<reference evidence="10 11" key="2">
    <citation type="submission" date="2018-11" db="EMBL/GenBank/DDBJ databases">
        <authorList>
            <consortium name="Pathogen Informatics"/>
        </authorList>
    </citation>
    <scope>NUCLEOTIDE SEQUENCE [LARGE SCALE GENOMIC DNA]</scope>
</reference>
<evidence type="ECO:0000256" key="4">
    <source>
        <dbReference type="ARBA" id="ARBA00022723"/>
    </source>
</evidence>
<dbReference type="EC" id="4.2.1.1" evidence="3 8"/>
<dbReference type="Gene3D" id="3.10.200.10">
    <property type="entry name" value="Alpha carbonic anhydrase"/>
    <property type="match status" value="1"/>
</dbReference>
<dbReference type="InterPro" id="IPR036398">
    <property type="entry name" value="CA_dom_sf"/>
</dbReference>
<dbReference type="EMBL" id="UYRR01035638">
    <property type="protein sequence ID" value="VDK65125.1"/>
    <property type="molecule type" value="Genomic_DNA"/>
</dbReference>
<keyword evidence="4 8" id="KW-0479">Metal-binding</keyword>
<evidence type="ECO:0000256" key="8">
    <source>
        <dbReference type="RuleBase" id="RU367011"/>
    </source>
</evidence>
<evidence type="ECO:0000313" key="11">
    <source>
        <dbReference type="Proteomes" id="UP000267096"/>
    </source>
</evidence>
<dbReference type="GO" id="GO:0005737">
    <property type="term" value="C:cytoplasm"/>
    <property type="evidence" value="ECO:0007669"/>
    <property type="project" value="TreeGrafter"/>
</dbReference>
<dbReference type="InterPro" id="IPR018338">
    <property type="entry name" value="Carbonic_anhydrase_a-class_CS"/>
</dbReference>
<dbReference type="PANTHER" id="PTHR18952">
    <property type="entry name" value="CARBONIC ANHYDRASE"/>
    <property type="match status" value="1"/>
</dbReference>
<dbReference type="SMART" id="SM01057">
    <property type="entry name" value="Carb_anhydrase"/>
    <property type="match status" value="1"/>
</dbReference>
<keyword evidence="11" id="KW-1185">Reference proteome</keyword>
<keyword evidence="6 8" id="KW-0456">Lyase</keyword>
<dbReference type="OrthoDB" id="429145at2759"/>
<dbReference type="GO" id="GO:0008270">
    <property type="term" value="F:zinc ion binding"/>
    <property type="evidence" value="ECO:0007669"/>
    <property type="project" value="UniProtKB-UniRule"/>
</dbReference>
<proteinExistence type="inferred from homology"/>
<evidence type="ECO:0000256" key="6">
    <source>
        <dbReference type="ARBA" id="ARBA00023239"/>
    </source>
</evidence>
<comment type="similarity">
    <text evidence="2 8">Belongs to the alpha-carbonic anhydrase family.</text>
</comment>
<dbReference type="WBParaSite" id="ASIM_0001912701-mRNA-1">
    <property type="protein sequence ID" value="ASIM_0001912701-mRNA-1"/>
    <property type="gene ID" value="ASIM_0001912701"/>
</dbReference>
<reference evidence="12" key="1">
    <citation type="submission" date="2017-02" db="UniProtKB">
        <authorList>
            <consortium name="WormBaseParasite"/>
        </authorList>
    </citation>
    <scope>IDENTIFICATION</scope>
</reference>
<dbReference type="SUPFAM" id="SSF51069">
    <property type="entry name" value="Carbonic anhydrase"/>
    <property type="match status" value="1"/>
</dbReference>
<organism evidence="12">
    <name type="scientific">Anisakis simplex</name>
    <name type="common">Herring worm</name>
    <dbReference type="NCBI Taxonomy" id="6269"/>
    <lineage>
        <taxon>Eukaryota</taxon>
        <taxon>Metazoa</taxon>
        <taxon>Ecdysozoa</taxon>
        <taxon>Nematoda</taxon>
        <taxon>Chromadorea</taxon>
        <taxon>Rhabditida</taxon>
        <taxon>Spirurina</taxon>
        <taxon>Ascaridomorpha</taxon>
        <taxon>Ascaridoidea</taxon>
        <taxon>Anisakidae</taxon>
        <taxon>Anisakis</taxon>
        <taxon>Anisakis simplex complex</taxon>
    </lineage>
</organism>
<comment type="cofactor">
    <cofactor evidence="1 8">
        <name>Zn(2+)</name>
        <dbReference type="ChEBI" id="CHEBI:29105"/>
    </cofactor>
</comment>
<dbReference type="GO" id="GO:0004089">
    <property type="term" value="F:carbonate dehydratase activity"/>
    <property type="evidence" value="ECO:0007669"/>
    <property type="project" value="UniProtKB-UniRule"/>
</dbReference>
<evidence type="ECO:0000256" key="2">
    <source>
        <dbReference type="ARBA" id="ARBA00010718"/>
    </source>
</evidence>
<dbReference type="PROSITE" id="PS00162">
    <property type="entry name" value="ALPHA_CA_1"/>
    <property type="match status" value="1"/>
</dbReference>
<comment type="function">
    <text evidence="8">Reversible hydration of carbon dioxide.</text>
</comment>
<dbReference type="InterPro" id="IPR001148">
    <property type="entry name" value="CA_dom"/>
</dbReference>
<evidence type="ECO:0000256" key="1">
    <source>
        <dbReference type="ARBA" id="ARBA00001947"/>
    </source>
</evidence>
<keyword evidence="5 8" id="KW-0862">Zinc</keyword>
<name>A0A0M3KDS4_ANISI</name>
<evidence type="ECO:0000313" key="10">
    <source>
        <dbReference type="EMBL" id="VDK65125.1"/>
    </source>
</evidence>
<dbReference type="PANTHER" id="PTHR18952:SF141">
    <property type="entry name" value="CARBONIC ANHYDRASE"/>
    <property type="match status" value="1"/>
</dbReference>
<dbReference type="Proteomes" id="UP000267096">
    <property type="component" value="Unassembled WGS sequence"/>
</dbReference>
<dbReference type="InterPro" id="IPR023561">
    <property type="entry name" value="Carbonic_anhydrase_a-class"/>
</dbReference>
<sequence length="228" mass="25838">MKFSLIDFNFSFVTGHWDYCDDGDCGPRHWPNANGLKQSPINIDLCSIKPKCDCEPFKFIHYAHPFSGEIVNNGHSVQITPKFICDIPEVSGGGLDQAYRLVQYHFHWSQQDSEGSEHTIAGLHYPVELHLVHKGVTDPEKIAVFAVFFILGDDNQALKVEADLLSEILDPSNSTKIEHAIVENKLPHNRKSFWRYDGSLTTPPCSECVTWTIFTEPVQITKEQVGYF</sequence>
<accession>A0A0M3KDS4</accession>
<dbReference type="PROSITE" id="PS51144">
    <property type="entry name" value="ALPHA_CA_2"/>
    <property type="match status" value="1"/>
</dbReference>
<protein>
    <recommendedName>
        <fullName evidence="3 8">Carbonic anhydrase</fullName>
        <ecNumber evidence="3 8">4.2.1.1</ecNumber>
    </recommendedName>
</protein>
<gene>
    <name evidence="10" type="ORF">ASIM_LOCUS18522</name>
</gene>
<evidence type="ECO:0000256" key="3">
    <source>
        <dbReference type="ARBA" id="ARBA00012925"/>
    </source>
</evidence>
<evidence type="ECO:0000313" key="12">
    <source>
        <dbReference type="WBParaSite" id="ASIM_0001912701-mRNA-1"/>
    </source>
</evidence>
<dbReference type="Pfam" id="PF00194">
    <property type="entry name" value="Carb_anhydrase"/>
    <property type="match status" value="1"/>
</dbReference>
<evidence type="ECO:0000256" key="5">
    <source>
        <dbReference type="ARBA" id="ARBA00022833"/>
    </source>
</evidence>
<comment type="catalytic activity">
    <reaction evidence="7 8">
        <text>hydrogencarbonate + H(+) = CO2 + H2O</text>
        <dbReference type="Rhea" id="RHEA:10748"/>
        <dbReference type="ChEBI" id="CHEBI:15377"/>
        <dbReference type="ChEBI" id="CHEBI:15378"/>
        <dbReference type="ChEBI" id="CHEBI:16526"/>
        <dbReference type="ChEBI" id="CHEBI:17544"/>
        <dbReference type="EC" id="4.2.1.1"/>
    </reaction>
</comment>
<dbReference type="CDD" id="cd00326">
    <property type="entry name" value="alpha_CA"/>
    <property type="match status" value="1"/>
</dbReference>
<dbReference type="AlphaFoldDB" id="A0A0M3KDS4"/>
<feature type="domain" description="Alpha-carbonic anhydrase" evidence="9">
    <location>
        <begin position="15"/>
        <end position="228"/>
    </location>
</feature>